<dbReference type="AlphaFoldDB" id="A0A410WV12"/>
<dbReference type="KEGG" id="pchi:PC41400_11050"/>
<keyword evidence="1" id="KW-0472">Membrane</keyword>
<dbReference type="Proteomes" id="UP001527202">
    <property type="component" value="Unassembled WGS sequence"/>
</dbReference>
<evidence type="ECO:0000313" key="5">
    <source>
        <dbReference type="Proteomes" id="UP001527202"/>
    </source>
</evidence>
<reference evidence="3 4" key="1">
    <citation type="submission" date="2018-01" db="EMBL/GenBank/DDBJ databases">
        <title>The whole genome sequencing and assembly of Paenibacillus chitinolyticus KCCM 41400 strain.</title>
        <authorList>
            <person name="Kim J.-Y."/>
            <person name="Park M.-K."/>
            <person name="Lee Y.-J."/>
            <person name="Yi H."/>
            <person name="Bahn Y.-S."/>
            <person name="Kim J.F."/>
            <person name="Lee D.-W."/>
        </authorList>
    </citation>
    <scope>NUCLEOTIDE SEQUENCE [LARGE SCALE GENOMIC DNA]</scope>
    <source>
        <strain evidence="3 4">KCCM 41400</strain>
    </source>
</reference>
<feature type="transmembrane region" description="Helical" evidence="1">
    <location>
        <begin position="154"/>
        <end position="173"/>
    </location>
</feature>
<protein>
    <submittedName>
        <fullName evidence="2">YqhR family membrane protein</fullName>
    </submittedName>
</protein>
<sequence>MVNHTQGTAAAGNGNSACGERKSFSQNGGAAGEEKKTNRAFFALYLGFFAGIIWGAVKIIEYIFKFTRVIPAFLAEPFYRHDFLLTWQGTLVGWLFFIVFSILASFIYMFLFGKVRGPWMGVGYGIAWWCLLYLVIGPWTGMMGSMYFSDWNTILTDFCLFLVWGLFIGYSTAFEFTEEHSRKPA</sequence>
<evidence type="ECO:0000313" key="2">
    <source>
        <dbReference type="EMBL" id="MCY9599209.1"/>
    </source>
</evidence>
<reference evidence="2 5" key="2">
    <citation type="submission" date="2022-05" db="EMBL/GenBank/DDBJ databases">
        <title>Genome Sequencing of Bee-Associated Microbes.</title>
        <authorList>
            <person name="Dunlap C."/>
        </authorList>
    </citation>
    <scope>NUCLEOTIDE SEQUENCE [LARGE SCALE GENOMIC DNA]</scope>
    <source>
        <strain evidence="2 5">NRRL B-23120</strain>
    </source>
</reference>
<gene>
    <name evidence="2" type="ORF">M5X16_25955</name>
    <name evidence="3" type="ORF">PC41400_11050</name>
</gene>
<evidence type="ECO:0000313" key="4">
    <source>
        <dbReference type="Proteomes" id="UP000288943"/>
    </source>
</evidence>
<keyword evidence="1" id="KW-0812">Transmembrane</keyword>
<accession>A0A410WV12</accession>
<feature type="transmembrane region" description="Helical" evidence="1">
    <location>
        <begin position="122"/>
        <end position="142"/>
    </location>
</feature>
<dbReference type="RefSeq" id="WP_042228656.1">
    <property type="nucleotide sequence ID" value="NZ_CP026520.1"/>
</dbReference>
<dbReference type="OrthoDB" id="2691442at2"/>
<evidence type="ECO:0000256" key="1">
    <source>
        <dbReference type="SAM" id="Phobius"/>
    </source>
</evidence>
<proteinExistence type="predicted"/>
<organism evidence="3 4">
    <name type="scientific">Paenibacillus chitinolyticus</name>
    <dbReference type="NCBI Taxonomy" id="79263"/>
    <lineage>
        <taxon>Bacteria</taxon>
        <taxon>Bacillati</taxon>
        <taxon>Bacillota</taxon>
        <taxon>Bacilli</taxon>
        <taxon>Bacillales</taxon>
        <taxon>Paenibacillaceae</taxon>
        <taxon>Paenibacillus</taxon>
    </lineage>
</organism>
<dbReference type="Pfam" id="PF11085">
    <property type="entry name" value="YqhR"/>
    <property type="match status" value="1"/>
</dbReference>
<dbReference type="EMBL" id="CP026520">
    <property type="protein sequence ID" value="QAV18170.1"/>
    <property type="molecule type" value="Genomic_DNA"/>
</dbReference>
<feature type="transmembrane region" description="Helical" evidence="1">
    <location>
        <begin position="84"/>
        <end position="110"/>
    </location>
</feature>
<dbReference type="Proteomes" id="UP000288943">
    <property type="component" value="Chromosome"/>
</dbReference>
<dbReference type="EMBL" id="JAMDMJ010000040">
    <property type="protein sequence ID" value="MCY9599209.1"/>
    <property type="molecule type" value="Genomic_DNA"/>
</dbReference>
<evidence type="ECO:0000313" key="3">
    <source>
        <dbReference type="EMBL" id="QAV18170.1"/>
    </source>
</evidence>
<feature type="transmembrane region" description="Helical" evidence="1">
    <location>
        <begin position="42"/>
        <end position="64"/>
    </location>
</feature>
<dbReference type="InterPro" id="IPR024563">
    <property type="entry name" value="YqhR"/>
</dbReference>
<keyword evidence="5" id="KW-1185">Reference proteome</keyword>
<keyword evidence="1" id="KW-1133">Transmembrane helix</keyword>
<name>A0A410WV12_9BACL</name>
<dbReference type="GeneID" id="95375342"/>